<dbReference type="Proteomes" id="UP000019141">
    <property type="component" value="Unassembled WGS sequence"/>
</dbReference>
<name>W4LHA5_ENTF1</name>
<dbReference type="EMBL" id="AZHW01000678">
    <property type="protein sequence ID" value="ETW97352.1"/>
    <property type="molecule type" value="Genomic_DNA"/>
</dbReference>
<proteinExistence type="predicted"/>
<dbReference type="PANTHER" id="PTHR39550:SF1">
    <property type="entry name" value="SLL0658 PROTEIN"/>
    <property type="match status" value="1"/>
</dbReference>
<evidence type="ECO:0000313" key="1">
    <source>
        <dbReference type="EMBL" id="ETW97352.1"/>
    </source>
</evidence>
<dbReference type="PANTHER" id="PTHR39550">
    <property type="entry name" value="SLL0658 PROTEIN"/>
    <property type="match status" value="1"/>
</dbReference>
<dbReference type="HOGENOM" id="CLU_115769_0_0_7"/>
<dbReference type="AlphaFoldDB" id="W4LHA5"/>
<dbReference type="InterPro" id="IPR021799">
    <property type="entry name" value="PIN-like_prokaryotic"/>
</dbReference>
<protein>
    <recommendedName>
        <fullName evidence="3">DUF3368 domain-containing protein</fullName>
    </recommendedName>
</protein>
<gene>
    <name evidence="1" type="ORF">ETSY1_23100</name>
</gene>
<dbReference type="Pfam" id="PF11848">
    <property type="entry name" value="DUF3368"/>
    <property type="match status" value="1"/>
</dbReference>
<organism evidence="1 2">
    <name type="scientific">Entotheonella factor</name>
    <dbReference type="NCBI Taxonomy" id="1429438"/>
    <lineage>
        <taxon>Bacteria</taxon>
        <taxon>Pseudomonadati</taxon>
        <taxon>Nitrospinota/Tectimicrobiota group</taxon>
        <taxon>Candidatus Tectimicrobiota</taxon>
        <taxon>Candidatus Entotheonellia</taxon>
        <taxon>Candidatus Entotheonellales</taxon>
        <taxon>Candidatus Entotheonellaceae</taxon>
        <taxon>Candidatus Entotheonella</taxon>
    </lineage>
</organism>
<keyword evidence="2" id="KW-1185">Reference proteome</keyword>
<reference evidence="1 2" key="1">
    <citation type="journal article" date="2014" name="Nature">
        <title>An environmental bacterial taxon with a large and distinct metabolic repertoire.</title>
        <authorList>
            <person name="Wilson M.C."/>
            <person name="Mori T."/>
            <person name="Ruckert C."/>
            <person name="Uria A.R."/>
            <person name="Helf M.J."/>
            <person name="Takada K."/>
            <person name="Gernert C."/>
            <person name="Steffens U.A."/>
            <person name="Heycke N."/>
            <person name="Schmitt S."/>
            <person name="Rinke C."/>
            <person name="Helfrich E.J."/>
            <person name="Brachmann A.O."/>
            <person name="Gurgui C."/>
            <person name="Wakimoto T."/>
            <person name="Kracht M."/>
            <person name="Crusemann M."/>
            <person name="Hentschel U."/>
            <person name="Abe I."/>
            <person name="Matsunaga S."/>
            <person name="Kalinowski J."/>
            <person name="Takeyama H."/>
            <person name="Piel J."/>
        </authorList>
    </citation>
    <scope>NUCLEOTIDE SEQUENCE [LARGE SCALE GENOMIC DNA]</scope>
    <source>
        <strain evidence="2">TSY1</strain>
    </source>
</reference>
<sequence>MPDVICDTSPLQYLYQLEILSVFQSLVQRIIVPPAVVKELEVGRALGVNLPDPIALDWVTVRSPAGAAVLPLTMELGPGETEVLALALESTDALVILDDALARQVAAALSIRFRGTLGLLLDAKEAGLVLAITPLLNQLQALGFRLHSATREAILDLAGEV</sequence>
<evidence type="ECO:0000313" key="2">
    <source>
        <dbReference type="Proteomes" id="UP000019141"/>
    </source>
</evidence>
<comment type="caution">
    <text evidence="1">The sequence shown here is derived from an EMBL/GenBank/DDBJ whole genome shotgun (WGS) entry which is preliminary data.</text>
</comment>
<accession>W4LHA5</accession>
<evidence type="ECO:0008006" key="3">
    <source>
        <dbReference type="Google" id="ProtNLM"/>
    </source>
</evidence>